<dbReference type="GO" id="GO:0009306">
    <property type="term" value="P:protein secretion"/>
    <property type="evidence" value="ECO:0007669"/>
    <property type="project" value="UniProtKB-UniRule"/>
</dbReference>
<proteinExistence type="inferred from homology"/>
<feature type="transmembrane region" description="Helical" evidence="9">
    <location>
        <begin position="50"/>
        <end position="71"/>
    </location>
</feature>
<dbReference type="Proteomes" id="UP000281261">
    <property type="component" value="Unassembled WGS sequence"/>
</dbReference>
<comment type="function">
    <text evidence="9">Involved in protein export. Participates in an early event of protein translocation.</text>
</comment>
<keyword evidence="7 9" id="KW-0811">Translocation</keyword>
<dbReference type="EMBL" id="QMNG01000003">
    <property type="protein sequence ID" value="RLC37519.1"/>
    <property type="molecule type" value="Genomic_DNA"/>
</dbReference>
<keyword evidence="6 9" id="KW-1133">Transmembrane helix</keyword>
<dbReference type="GO" id="GO:0005886">
    <property type="term" value="C:plasma membrane"/>
    <property type="evidence" value="ECO:0007669"/>
    <property type="project" value="UniProtKB-SubCell"/>
</dbReference>
<comment type="caution">
    <text evidence="10">The sequence shown here is derived from an EMBL/GenBank/DDBJ whole genome shotgun (WGS) entry which is preliminary data.</text>
</comment>
<sequence>MEKIFIIIQVIVGVILVAAILFQNRSSSMGDAFGGGGGVFYGTRRGPEKVIFNITIGLAVAFVLISFIVLFL</sequence>
<dbReference type="Pfam" id="PF03840">
    <property type="entry name" value="SecG"/>
    <property type="match status" value="1"/>
</dbReference>
<dbReference type="InterPro" id="IPR004692">
    <property type="entry name" value="SecG"/>
</dbReference>
<dbReference type="AlphaFoldDB" id="A0A420ZD42"/>
<protein>
    <recommendedName>
        <fullName evidence="9">Protein-export membrane protein SecG</fullName>
    </recommendedName>
</protein>
<dbReference type="NCBIfam" id="TIGR00810">
    <property type="entry name" value="secG"/>
    <property type="match status" value="1"/>
</dbReference>
<keyword evidence="3 9" id="KW-0813">Transport</keyword>
<comment type="subcellular location">
    <subcellularLocation>
        <location evidence="9">Cell membrane</location>
        <topology evidence="9">Multi-pass membrane protein</topology>
    </subcellularLocation>
    <subcellularLocation>
        <location evidence="1">Membrane</location>
        <topology evidence="1">Multi-pass membrane protein</topology>
    </subcellularLocation>
</comment>
<evidence type="ECO:0000313" key="11">
    <source>
        <dbReference type="Proteomes" id="UP000281261"/>
    </source>
</evidence>
<evidence type="ECO:0000313" key="10">
    <source>
        <dbReference type="EMBL" id="RLC37519.1"/>
    </source>
</evidence>
<evidence type="ECO:0000256" key="7">
    <source>
        <dbReference type="ARBA" id="ARBA00023010"/>
    </source>
</evidence>
<evidence type="ECO:0000256" key="5">
    <source>
        <dbReference type="ARBA" id="ARBA00022927"/>
    </source>
</evidence>
<evidence type="ECO:0000256" key="8">
    <source>
        <dbReference type="ARBA" id="ARBA00023136"/>
    </source>
</evidence>
<organism evidence="10 11">
    <name type="scientific">candidate division Kazan bacterium</name>
    <dbReference type="NCBI Taxonomy" id="2202143"/>
    <lineage>
        <taxon>Bacteria</taxon>
        <taxon>Bacteria division Kazan-3B-28</taxon>
    </lineage>
</organism>
<keyword evidence="8 9" id="KW-0472">Membrane</keyword>
<keyword evidence="5 9" id="KW-0653">Protein transport</keyword>
<evidence type="ECO:0000256" key="3">
    <source>
        <dbReference type="ARBA" id="ARBA00022448"/>
    </source>
</evidence>
<evidence type="ECO:0000256" key="1">
    <source>
        <dbReference type="ARBA" id="ARBA00004141"/>
    </source>
</evidence>
<evidence type="ECO:0000256" key="9">
    <source>
        <dbReference type="RuleBase" id="RU365087"/>
    </source>
</evidence>
<gene>
    <name evidence="10" type="primary">secG</name>
    <name evidence="10" type="ORF">DRH29_01465</name>
</gene>
<keyword evidence="4 9" id="KW-0812">Transmembrane</keyword>
<dbReference type="GO" id="GO:0015450">
    <property type="term" value="F:protein-transporting ATPase activity"/>
    <property type="evidence" value="ECO:0007669"/>
    <property type="project" value="UniProtKB-UniRule"/>
</dbReference>
<evidence type="ECO:0000256" key="4">
    <source>
        <dbReference type="ARBA" id="ARBA00022692"/>
    </source>
</evidence>
<accession>A0A420ZD42</accession>
<comment type="similarity">
    <text evidence="2 9">Belongs to the SecG family.</text>
</comment>
<evidence type="ECO:0000256" key="6">
    <source>
        <dbReference type="ARBA" id="ARBA00022989"/>
    </source>
</evidence>
<evidence type="ECO:0000256" key="2">
    <source>
        <dbReference type="ARBA" id="ARBA00008445"/>
    </source>
</evidence>
<keyword evidence="9" id="KW-1003">Cell membrane</keyword>
<reference evidence="10 11" key="1">
    <citation type="submission" date="2018-06" db="EMBL/GenBank/DDBJ databases">
        <title>Extensive metabolic versatility and redundancy in microbially diverse, dynamic hydrothermal sediments.</title>
        <authorList>
            <person name="Dombrowski N."/>
            <person name="Teske A."/>
            <person name="Baker B.J."/>
        </authorList>
    </citation>
    <scope>NUCLEOTIDE SEQUENCE [LARGE SCALE GENOMIC DNA]</scope>
    <source>
        <strain evidence="10">B79_G16</strain>
    </source>
</reference>
<feature type="transmembrane region" description="Helical" evidence="9">
    <location>
        <begin position="6"/>
        <end position="22"/>
    </location>
</feature>
<name>A0A420ZD42_UNCK3</name>